<feature type="domain" description="Fimbrial-type adhesion" evidence="6">
    <location>
        <begin position="190"/>
        <end position="337"/>
    </location>
</feature>
<proteinExistence type="inferred from homology"/>
<sequence length="338" mass="37045">MKLRIIFLLFSLMASTQSLAVVCHNYAHSITNVNYDLTTTLTKEENQLGKAVELVKSQNVGVEAICDSHPDGDARTYRSYKNTYPVIFTEDQWQYMNLDPVYIAGAMRITDSDIGEYYPPGDYIHMGKDYRVDKEDMNIPFPVYDSNLIFRLKIIKPFIGTVIIPTKVMFNVYITTTNTDPLNDIVYQITYSGAVTVPQNCTINAGQVITVDLGKLNSSSFTTAGEKPNSAQVKTFNVPIECNADVISPAHLSLRLVATADSNVNQALATDNKDVGVVVTSENGMVMLPNDASSAVDFITDDSGRANVTLKTYPVSTTGVAPAEGLFTALACLRIDFA</sequence>
<dbReference type="Gene3D" id="2.60.40.1090">
    <property type="entry name" value="Fimbrial-type adhesion domain"/>
    <property type="match status" value="1"/>
</dbReference>
<evidence type="ECO:0000256" key="3">
    <source>
        <dbReference type="ARBA" id="ARBA00022729"/>
    </source>
</evidence>
<protein>
    <submittedName>
        <fullName evidence="7">Fimbrial protein</fullName>
    </submittedName>
</protein>
<evidence type="ECO:0000256" key="5">
    <source>
        <dbReference type="SAM" id="SignalP"/>
    </source>
</evidence>
<dbReference type="SUPFAM" id="SSF49401">
    <property type="entry name" value="Bacterial adhesins"/>
    <property type="match status" value="1"/>
</dbReference>
<evidence type="ECO:0000259" key="6">
    <source>
        <dbReference type="Pfam" id="PF00419"/>
    </source>
</evidence>
<name>A0ABV4A629_9ENTR</name>
<dbReference type="InterPro" id="IPR000259">
    <property type="entry name" value="Adhesion_dom_fimbrial"/>
</dbReference>
<evidence type="ECO:0000313" key="8">
    <source>
        <dbReference type="Proteomes" id="UP001561463"/>
    </source>
</evidence>
<organism evidence="7 8">
    <name type="scientific">Pseudenterobacter timonensis</name>
    <dbReference type="NCBI Taxonomy" id="1755099"/>
    <lineage>
        <taxon>Bacteria</taxon>
        <taxon>Pseudomonadati</taxon>
        <taxon>Pseudomonadota</taxon>
        <taxon>Gammaproteobacteria</taxon>
        <taxon>Enterobacterales</taxon>
        <taxon>Enterobacteriaceae</taxon>
        <taxon>Pseudenterobacter</taxon>
    </lineage>
</organism>
<comment type="subcellular location">
    <subcellularLocation>
        <location evidence="1">Fimbrium</location>
    </subcellularLocation>
</comment>
<evidence type="ECO:0000256" key="2">
    <source>
        <dbReference type="ARBA" id="ARBA00006671"/>
    </source>
</evidence>
<keyword evidence="8" id="KW-1185">Reference proteome</keyword>
<dbReference type="InterPro" id="IPR036937">
    <property type="entry name" value="Adhesion_dom_fimbrial_sf"/>
</dbReference>
<feature type="signal peptide" evidence="5">
    <location>
        <begin position="1"/>
        <end position="20"/>
    </location>
</feature>
<dbReference type="PANTHER" id="PTHR33420:SF31">
    <property type="entry name" value="TYPE 1 FIMBRIN D-MANNOSE SPECIFIC ADHESIN"/>
    <property type="match status" value="1"/>
</dbReference>
<dbReference type="InterPro" id="IPR050263">
    <property type="entry name" value="Bact_Fimbrial_Adh_Pro"/>
</dbReference>
<keyword evidence="4" id="KW-0281">Fimbrium</keyword>
<keyword evidence="3 5" id="KW-0732">Signal</keyword>
<dbReference type="PANTHER" id="PTHR33420">
    <property type="entry name" value="FIMBRIAL SUBUNIT ELFA-RELATED"/>
    <property type="match status" value="1"/>
</dbReference>
<dbReference type="Proteomes" id="UP001561463">
    <property type="component" value="Unassembled WGS sequence"/>
</dbReference>
<dbReference type="Pfam" id="PF00419">
    <property type="entry name" value="Fimbrial"/>
    <property type="match status" value="1"/>
</dbReference>
<comment type="caution">
    <text evidence="7">The sequence shown here is derived from an EMBL/GenBank/DDBJ whole genome shotgun (WGS) entry which is preliminary data.</text>
</comment>
<dbReference type="InterPro" id="IPR008966">
    <property type="entry name" value="Adhesion_dom_sf"/>
</dbReference>
<evidence type="ECO:0000313" key="7">
    <source>
        <dbReference type="EMBL" id="MEX9251683.1"/>
    </source>
</evidence>
<accession>A0ABV4A629</accession>
<dbReference type="RefSeq" id="WP_369496907.1">
    <property type="nucleotide sequence ID" value="NZ_JBFZPZ010000002.1"/>
</dbReference>
<gene>
    <name evidence="7" type="ORF">AB7Z85_04020</name>
</gene>
<evidence type="ECO:0000256" key="4">
    <source>
        <dbReference type="ARBA" id="ARBA00023263"/>
    </source>
</evidence>
<comment type="similarity">
    <text evidence="2">Belongs to the fimbrial protein family.</text>
</comment>
<evidence type="ECO:0000256" key="1">
    <source>
        <dbReference type="ARBA" id="ARBA00004561"/>
    </source>
</evidence>
<reference evidence="7 8" key="1">
    <citation type="submission" date="2024-03" db="EMBL/GenBank/DDBJ databases">
        <title>Role of Flies in the Dissemination of Carbapenem-Resistant Enterobacteriaceae (CRE): An Epidemiological and Genomic Study in China.</title>
        <authorList>
            <person name="Chen K."/>
            <person name="Zhang R."/>
            <person name="Chen S."/>
        </authorList>
    </citation>
    <scope>NUCLEOTIDE SEQUENCE [LARGE SCALE GENOMIC DNA]</scope>
    <source>
        <strain evidence="8">fly-313</strain>
    </source>
</reference>
<feature type="chain" id="PRO_5046161559" evidence="5">
    <location>
        <begin position="21"/>
        <end position="338"/>
    </location>
</feature>
<dbReference type="EMBL" id="JBFZPZ010000002">
    <property type="protein sequence ID" value="MEX9251683.1"/>
    <property type="molecule type" value="Genomic_DNA"/>
</dbReference>